<proteinExistence type="predicted"/>
<gene>
    <name evidence="3" type="ORF">JCM7686_1671</name>
</gene>
<dbReference type="Proteomes" id="UP000015480">
    <property type="component" value="Chromosome"/>
</dbReference>
<dbReference type="eggNOG" id="COG3551">
    <property type="taxonomic scope" value="Bacteria"/>
</dbReference>
<accession>S5XU94</accession>
<feature type="compositionally biased region" description="Polar residues" evidence="2">
    <location>
        <begin position="1"/>
        <end position="15"/>
    </location>
</feature>
<dbReference type="InterPro" id="IPR027417">
    <property type="entry name" value="P-loop_NTPase"/>
</dbReference>
<dbReference type="SUPFAM" id="SSF52540">
    <property type="entry name" value="P-loop containing nucleoside triphosphate hydrolases"/>
    <property type="match status" value="1"/>
</dbReference>
<keyword evidence="4" id="KW-1185">Reference proteome</keyword>
<dbReference type="EMBL" id="CP006650">
    <property type="protein sequence ID" value="AGT08772.1"/>
    <property type="molecule type" value="Genomic_DNA"/>
</dbReference>
<evidence type="ECO:0008006" key="5">
    <source>
        <dbReference type="Google" id="ProtNLM"/>
    </source>
</evidence>
<dbReference type="Gene3D" id="3.40.50.300">
    <property type="entry name" value="P-loop containing nucleotide triphosphate hydrolases"/>
    <property type="match status" value="1"/>
</dbReference>
<keyword evidence="1" id="KW-0175">Coiled coil</keyword>
<dbReference type="STRING" id="1367847.JCM7686_1671"/>
<dbReference type="KEGG" id="pami:JCM7686_1671"/>
<dbReference type="RefSeq" id="WP_020950410.1">
    <property type="nucleotide sequence ID" value="NC_022041.1"/>
</dbReference>
<name>S5XU94_PARAH</name>
<dbReference type="PATRIC" id="fig|1367847.3.peg.1653"/>
<dbReference type="OrthoDB" id="7210452at2"/>
<dbReference type="PIRSF" id="PIRSF029407">
    <property type="entry name" value="UCP029407"/>
    <property type="match status" value="1"/>
</dbReference>
<reference evidence="3 4" key="1">
    <citation type="journal article" date="2014" name="BMC Genomics">
        <title>Architecture and functions of a multipartite genome of the methylotrophic bacterium Paracoccus aminophilus JCM 7686, containing primary and secondary chromids.</title>
        <authorList>
            <person name="Dziewit L."/>
            <person name="Czarnecki J."/>
            <person name="Wibberg D."/>
            <person name="Radlinska M."/>
            <person name="Mrozek P."/>
            <person name="Szymczak M."/>
            <person name="Schluter A."/>
            <person name="Puhler A."/>
            <person name="Bartosik D."/>
        </authorList>
    </citation>
    <scope>NUCLEOTIDE SEQUENCE [LARGE SCALE GENOMIC DNA]</scope>
    <source>
        <strain evidence="3">JCM 7686</strain>
    </source>
</reference>
<dbReference type="InterPro" id="IPR014556">
    <property type="entry name" value="UCP029407"/>
</dbReference>
<dbReference type="AlphaFoldDB" id="S5XU94"/>
<dbReference type="HOGENOM" id="CLU_032716_1_0_5"/>
<evidence type="ECO:0000256" key="2">
    <source>
        <dbReference type="SAM" id="MobiDB-lite"/>
    </source>
</evidence>
<feature type="coiled-coil region" evidence="1">
    <location>
        <begin position="322"/>
        <end position="349"/>
    </location>
</feature>
<evidence type="ECO:0000256" key="1">
    <source>
        <dbReference type="SAM" id="Coils"/>
    </source>
</evidence>
<protein>
    <recommendedName>
        <fullName evidence="5">Sulfotransferase family protein</fullName>
    </recommendedName>
</protein>
<feature type="region of interest" description="Disordered" evidence="2">
    <location>
        <begin position="1"/>
        <end position="24"/>
    </location>
</feature>
<evidence type="ECO:0000313" key="3">
    <source>
        <dbReference type="EMBL" id="AGT08772.1"/>
    </source>
</evidence>
<organism evidence="3 4">
    <name type="scientific">Paracoccus aminophilus JCM 7686</name>
    <dbReference type="NCBI Taxonomy" id="1367847"/>
    <lineage>
        <taxon>Bacteria</taxon>
        <taxon>Pseudomonadati</taxon>
        <taxon>Pseudomonadota</taxon>
        <taxon>Alphaproteobacteria</taxon>
        <taxon>Rhodobacterales</taxon>
        <taxon>Paracoccaceae</taxon>
        <taxon>Paracoccus</taxon>
    </lineage>
</organism>
<evidence type="ECO:0000313" key="4">
    <source>
        <dbReference type="Proteomes" id="UP000015480"/>
    </source>
</evidence>
<sequence length="458" mass="50965">MPNNVSEDAAASQNSTEEDFAQRSCQEVRASPRNCLLVLGMHRSGTSALSGLFCLAGCTPPKTPIPAGDENPKSFFESSLIVEVNDALLAAAGSNWHDWTALKVGRLDAVQESTLRTRALDTLSEEFGTSSFFVFKDPRICRFAAFWLEVLRDANYCPNIVHIHRNPLEVAASLAKRNGFSKELGLLLWLRHVLDAEVTTRGQSRDFVSYAGLLENPARLVSQVRVRLGSLWSQEFKVADSELNEFISPELRHFSEPTELRLSDPEISPWVQKTFDIMENWAAEGENSRDYLKLDAIRTALNDAEPMFEGLVKNAQSAAEANRKMSLEIALAKKEVESCQKEIAENLKKTVAIKAVAAAVSAASAKDQTKLEAIRAALAITKLELVAAQGKVQDREKDLDRLTEIMDVAKQDQELLLTRVIVAEANRDALLKSRSWRVTGPLRRIADHLRRAKRKRLS</sequence>